<evidence type="ECO:0000313" key="1">
    <source>
        <dbReference type="EMBL" id="PRY54469.1"/>
    </source>
</evidence>
<dbReference type="Proteomes" id="UP000238034">
    <property type="component" value="Unassembled WGS sequence"/>
</dbReference>
<sequence length="373" mass="42485">MRVLALEGQKNLGSFIDFPHDLYREDSNYVPELYIAQRDMLTPGKHPFHDHSKVQLFLAYDDNNKVCGRIAAILNNNHNAYNQATDGFFGFFDCVNEQGVANSLFAAAEKWLKDQGATTAIGPVNFSTNETCGLLISGFDSPPVVMMPYNFPYYLDLIDRAGYRKKVDLLAYDVPYATHNDRSVRLLDTLQARLQRSNITIRKINIKDFKKEAAKLREVYNAAWDQNLGFVPMTEQEFDHMAKDLKLVLNPEFCLVAEQGDRFVGFVLGLPDLNQVLRKVKRGRLLPFGIFKILFGLKKIDWLRVLTLGVISDYRKLGIEACLYGLIIRNSVANNIKGAECSWMLEDNYLMNNAIEAINGTVSKKFRLFEKTI</sequence>
<dbReference type="SUPFAM" id="SSF55729">
    <property type="entry name" value="Acyl-CoA N-acyltransferases (Nat)"/>
    <property type="match status" value="1"/>
</dbReference>
<dbReference type="Gene3D" id="3.40.630.30">
    <property type="match status" value="1"/>
</dbReference>
<name>A0A2T0U975_9SPHI</name>
<proteinExistence type="predicted"/>
<organism evidence="1 2">
    <name type="scientific">Arcticibacter pallidicorallinus</name>
    <dbReference type="NCBI Taxonomy" id="1259464"/>
    <lineage>
        <taxon>Bacteria</taxon>
        <taxon>Pseudomonadati</taxon>
        <taxon>Bacteroidota</taxon>
        <taxon>Sphingobacteriia</taxon>
        <taxon>Sphingobacteriales</taxon>
        <taxon>Sphingobacteriaceae</taxon>
        <taxon>Arcticibacter</taxon>
    </lineage>
</organism>
<reference evidence="1 2" key="1">
    <citation type="submission" date="2018-03" db="EMBL/GenBank/DDBJ databases">
        <title>Genomic Encyclopedia of Type Strains, Phase III (KMG-III): the genomes of soil and plant-associated and newly described type strains.</title>
        <authorList>
            <person name="Whitman W."/>
        </authorList>
    </citation>
    <scope>NUCLEOTIDE SEQUENCE [LARGE SCALE GENOMIC DNA]</scope>
    <source>
        <strain evidence="1 2">CGMCC 1.9313</strain>
    </source>
</reference>
<evidence type="ECO:0008006" key="3">
    <source>
        <dbReference type="Google" id="ProtNLM"/>
    </source>
</evidence>
<keyword evidence="2" id="KW-1185">Reference proteome</keyword>
<evidence type="ECO:0000313" key="2">
    <source>
        <dbReference type="Proteomes" id="UP000238034"/>
    </source>
</evidence>
<protein>
    <recommendedName>
        <fullName evidence="3">N-acetyltransferase domain-containing protein</fullName>
    </recommendedName>
</protein>
<dbReference type="OrthoDB" id="9806005at2"/>
<comment type="caution">
    <text evidence="1">The sequence shown here is derived from an EMBL/GenBank/DDBJ whole genome shotgun (WGS) entry which is preliminary data.</text>
</comment>
<dbReference type="PANTHER" id="PTHR41368">
    <property type="entry name" value="PROTEIN YGHO"/>
    <property type="match status" value="1"/>
</dbReference>
<accession>A0A2T0U975</accession>
<dbReference type="AlphaFoldDB" id="A0A2T0U975"/>
<dbReference type="InterPro" id="IPR039968">
    <property type="entry name" value="BcerS-like"/>
</dbReference>
<dbReference type="EMBL" id="PVTH01000002">
    <property type="protein sequence ID" value="PRY54469.1"/>
    <property type="molecule type" value="Genomic_DNA"/>
</dbReference>
<gene>
    <name evidence="1" type="ORF">B0I27_102236</name>
</gene>
<dbReference type="PANTHER" id="PTHR41368:SF1">
    <property type="entry name" value="PROTEIN YGHO"/>
    <property type="match status" value="1"/>
</dbReference>
<dbReference type="InterPro" id="IPR016181">
    <property type="entry name" value="Acyl_CoA_acyltransferase"/>
</dbReference>
<dbReference type="RefSeq" id="WP_106291688.1">
    <property type="nucleotide sequence ID" value="NZ_PVTH01000002.1"/>
</dbReference>